<sequence length="61" mass="6666">MMTTHDWSAWQAGYEAGIDDAIRLIDALRGPGSGSLSTPILLRIRAELLALRERTSGRRAA</sequence>
<gene>
    <name evidence="1" type="ORF">A9A59_1138</name>
</gene>
<evidence type="ECO:0000313" key="2">
    <source>
        <dbReference type="Proteomes" id="UP000223071"/>
    </source>
</evidence>
<comment type="caution">
    <text evidence="1">The sequence shown here is derived from an EMBL/GenBank/DDBJ whole genome shotgun (WGS) entry which is preliminary data.</text>
</comment>
<dbReference type="Proteomes" id="UP000223071">
    <property type="component" value="Unassembled WGS sequence"/>
</dbReference>
<protein>
    <submittedName>
        <fullName evidence="1">Uncharacterized protein</fullName>
    </submittedName>
</protein>
<dbReference type="AlphaFoldDB" id="A0A2A9HFL1"/>
<dbReference type="EMBL" id="PDJQ01000001">
    <property type="protein sequence ID" value="PFG73932.1"/>
    <property type="molecule type" value="Genomic_DNA"/>
</dbReference>
<name>A0A2A9HFL1_TEPT2</name>
<proteinExistence type="predicted"/>
<keyword evidence="2" id="KW-1185">Reference proteome</keyword>
<evidence type="ECO:0000313" key="1">
    <source>
        <dbReference type="EMBL" id="PFG73932.1"/>
    </source>
</evidence>
<accession>A0A2A9HFL1</accession>
<reference evidence="1 2" key="1">
    <citation type="submission" date="2017-09" db="EMBL/GenBank/DDBJ databases">
        <title>Sequencing the genomes of two abundant thermophiles in Great Basin hot springs: Thermocrinis jamiesonii and novel Chloroflexi Thermoflexus hugenholtzii.</title>
        <authorList>
            <person name="Hedlund B."/>
        </authorList>
    </citation>
    <scope>NUCLEOTIDE SEQUENCE [LARGE SCALE GENOMIC DNA]</scope>
    <source>
        <strain evidence="1 2">G233</strain>
    </source>
</reference>
<organism evidence="1 2">
    <name type="scientific">Tepidiforma thermophila (strain KCTC 52669 / CGMCC 1.13589 / G233)</name>
    <dbReference type="NCBI Taxonomy" id="2761530"/>
    <lineage>
        <taxon>Bacteria</taxon>
        <taxon>Bacillati</taxon>
        <taxon>Chloroflexota</taxon>
        <taxon>Tepidiformia</taxon>
        <taxon>Tepidiformales</taxon>
        <taxon>Tepidiformaceae</taxon>
        <taxon>Tepidiforma</taxon>
    </lineage>
</organism>